<reference evidence="2" key="1">
    <citation type="journal article" date="2019" name="bioRxiv">
        <title>The Genome of the Zebra Mussel, Dreissena polymorpha: A Resource for Invasive Species Research.</title>
        <authorList>
            <person name="McCartney M.A."/>
            <person name="Auch B."/>
            <person name="Kono T."/>
            <person name="Mallez S."/>
            <person name="Zhang Y."/>
            <person name="Obille A."/>
            <person name="Becker A."/>
            <person name="Abrahante J.E."/>
            <person name="Garbe J."/>
            <person name="Badalamenti J.P."/>
            <person name="Herman A."/>
            <person name="Mangelson H."/>
            <person name="Liachko I."/>
            <person name="Sullivan S."/>
            <person name="Sone E.D."/>
            <person name="Koren S."/>
            <person name="Silverstein K.A.T."/>
            <person name="Beckman K.B."/>
            <person name="Gohl D.M."/>
        </authorList>
    </citation>
    <scope>NUCLEOTIDE SEQUENCE</scope>
    <source>
        <strain evidence="2">Duluth1</strain>
        <tissue evidence="2">Whole animal</tissue>
    </source>
</reference>
<protein>
    <submittedName>
        <fullName evidence="2">Uncharacterized protein</fullName>
    </submittedName>
</protein>
<accession>A0A9D4ID34</accession>
<evidence type="ECO:0000313" key="2">
    <source>
        <dbReference type="EMBL" id="KAH3769084.1"/>
    </source>
</evidence>
<comment type="caution">
    <text evidence="2">The sequence shown here is derived from an EMBL/GenBank/DDBJ whole genome shotgun (WGS) entry which is preliminary data.</text>
</comment>
<reference evidence="2" key="2">
    <citation type="submission" date="2020-11" db="EMBL/GenBank/DDBJ databases">
        <authorList>
            <person name="McCartney M.A."/>
            <person name="Auch B."/>
            <person name="Kono T."/>
            <person name="Mallez S."/>
            <person name="Becker A."/>
            <person name="Gohl D.M."/>
            <person name="Silverstein K.A.T."/>
            <person name="Koren S."/>
            <person name="Bechman K.B."/>
            <person name="Herman A."/>
            <person name="Abrahante J.E."/>
            <person name="Garbe J."/>
        </authorList>
    </citation>
    <scope>NUCLEOTIDE SEQUENCE</scope>
    <source>
        <strain evidence="2">Duluth1</strain>
        <tissue evidence="2">Whole animal</tissue>
    </source>
</reference>
<dbReference type="Proteomes" id="UP000828390">
    <property type="component" value="Unassembled WGS sequence"/>
</dbReference>
<organism evidence="2 3">
    <name type="scientific">Dreissena polymorpha</name>
    <name type="common">Zebra mussel</name>
    <name type="synonym">Mytilus polymorpha</name>
    <dbReference type="NCBI Taxonomy" id="45954"/>
    <lineage>
        <taxon>Eukaryota</taxon>
        <taxon>Metazoa</taxon>
        <taxon>Spiralia</taxon>
        <taxon>Lophotrochozoa</taxon>
        <taxon>Mollusca</taxon>
        <taxon>Bivalvia</taxon>
        <taxon>Autobranchia</taxon>
        <taxon>Heteroconchia</taxon>
        <taxon>Euheterodonta</taxon>
        <taxon>Imparidentia</taxon>
        <taxon>Neoheterodontei</taxon>
        <taxon>Myida</taxon>
        <taxon>Dreissenoidea</taxon>
        <taxon>Dreissenidae</taxon>
        <taxon>Dreissena</taxon>
    </lineage>
</organism>
<feature type="coiled-coil region" evidence="1">
    <location>
        <begin position="45"/>
        <end position="79"/>
    </location>
</feature>
<name>A0A9D4ID34_DREPO</name>
<proteinExistence type="predicted"/>
<keyword evidence="3" id="KW-1185">Reference proteome</keyword>
<dbReference type="AlphaFoldDB" id="A0A9D4ID34"/>
<evidence type="ECO:0000313" key="3">
    <source>
        <dbReference type="Proteomes" id="UP000828390"/>
    </source>
</evidence>
<sequence>MATNFSSEVIVQLSKLIVQQIKLDSLNEISIQVQNLIDIEVKLQTASLNDEITKLKIENDKLRKDHETQNLQIDELSRAVWTTNVS</sequence>
<dbReference type="EMBL" id="JAIWYP010000009">
    <property type="protein sequence ID" value="KAH3769084.1"/>
    <property type="molecule type" value="Genomic_DNA"/>
</dbReference>
<evidence type="ECO:0000256" key="1">
    <source>
        <dbReference type="SAM" id="Coils"/>
    </source>
</evidence>
<gene>
    <name evidence="2" type="ORF">DPMN_170331</name>
</gene>
<keyword evidence="1" id="KW-0175">Coiled coil</keyword>